<sequence length="594" mass="67668">MTSWQHFLDRSQRLFTPNNRTFWFRLSFIAPLYFGLIALGYQMLGPEYVVQDDARQHVVWMQRFVDPQVFAGDAIANYYLAIAPPGYKGFYWILAQLGIEPLLTAKFLPLILALITTYFAYKLALKILPVHLCGFLTTLILNQQIWLDDELISATPRAFYYPLFTTFLYCVTQRALIPCLAIIALQGLFYAPVMLLSVAILSLRLLTWRQRWPRLTQDRSRYLFWFAGCSVAALVILFLLRSQGVGPTVTALQMRDLPEFGLHGRHEYFDVNPLYFLFQGRSGLNISWFPASILMGLALPFLAIGRFTQKMTPNVAVIYQSFAAALGLYILAHLLLFKLYYPSRYTYHSLRVILALAAGIALTILLEAGWSWMQHKRQTQAPFHRREQLLITFIGLLIAIELLVPALPPVFLAMEVWIEGQAPELYTFLAQQPRDTVVATLAPESDNLGAFAQRSTLMGHEFALALHPQFHRVVQQRIAALLDAQYSSDPAVVQQIIDQYSIDFFLVEHSAFTPEYLLSQDWLVNRSDTASVTKAIQQMRTKPTSLLFPKALTPCGIRSTQDWTLLETQCLSRFLATSPITDRSGRETDDPRAS</sequence>
<feature type="transmembrane region" description="Helical" evidence="1">
    <location>
        <begin position="222"/>
        <end position="240"/>
    </location>
</feature>
<keyword evidence="1" id="KW-0472">Membrane</keyword>
<feature type="transmembrane region" description="Helical" evidence="1">
    <location>
        <begin position="349"/>
        <end position="368"/>
    </location>
</feature>
<dbReference type="EMBL" id="PQWO01000006">
    <property type="protein sequence ID" value="PZD73165.1"/>
    <property type="molecule type" value="Genomic_DNA"/>
</dbReference>
<proteinExistence type="predicted"/>
<dbReference type="AlphaFoldDB" id="A0A2W1JP02"/>
<feature type="transmembrane region" description="Helical" evidence="1">
    <location>
        <begin position="316"/>
        <end position="337"/>
    </location>
</feature>
<feature type="transmembrane region" description="Helical" evidence="1">
    <location>
        <begin position="189"/>
        <end position="206"/>
    </location>
</feature>
<evidence type="ECO:0000313" key="3">
    <source>
        <dbReference type="Proteomes" id="UP000248857"/>
    </source>
</evidence>
<feature type="transmembrane region" description="Helical" evidence="1">
    <location>
        <begin position="103"/>
        <end position="121"/>
    </location>
</feature>
<feature type="transmembrane region" description="Helical" evidence="1">
    <location>
        <begin position="389"/>
        <end position="407"/>
    </location>
</feature>
<feature type="transmembrane region" description="Helical" evidence="1">
    <location>
        <begin position="22"/>
        <end position="41"/>
    </location>
</feature>
<organism evidence="2 3">
    <name type="scientific">Acaryochloris thomasi RCC1774</name>
    <dbReference type="NCBI Taxonomy" id="1764569"/>
    <lineage>
        <taxon>Bacteria</taxon>
        <taxon>Bacillati</taxon>
        <taxon>Cyanobacteriota</taxon>
        <taxon>Cyanophyceae</taxon>
        <taxon>Acaryochloridales</taxon>
        <taxon>Acaryochloridaceae</taxon>
        <taxon>Acaryochloris</taxon>
        <taxon>Acaryochloris thomasi</taxon>
    </lineage>
</organism>
<dbReference type="RefSeq" id="WP_110986207.1">
    <property type="nucleotide sequence ID" value="NZ_CAWNWM010000006.1"/>
</dbReference>
<name>A0A2W1JP02_9CYAN</name>
<gene>
    <name evidence="2" type="ORF">C1752_02244</name>
</gene>
<keyword evidence="3" id="KW-1185">Reference proteome</keyword>
<dbReference type="Proteomes" id="UP000248857">
    <property type="component" value="Unassembled WGS sequence"/>
</dbReference>
<evidence type="ECO:0000313" key="2">
    <source>
        <dbReference type="EMBL" id="PZD73165.1"/>
    </source>
</evidence>
<keyword evidence="1" id="KW-0812">Transmembrane</keyword>
<accession>A0A2W1JP02</accession>
<keyword evidence="1" id="KW-1133">Transmembrane helix</keyword>
<evidence type="ECO:0008006" key="4">
    <source>
        <dbReference type="Google" id="ProtNLM"/>
    </source>
</evidence>
<feature type="transmembrane region" description="Helical" evidence="1">
    <location>
        <begin position="286"/>
        <end position="304"/>
    </location>
</feature>
<feature type="transmembrane region" description="Helical" evidence="1">
    <location>
        <begin position="127"/>
        <end position="147"/>
    </location>
</feature>
<reference evidence="2 3" key="1">
    <citation type="journal article" date="2018" name="Sci. Rep.">
        <title>A novel species of the marine cyanobacterium Acaryochloris with a unique pigment content and lifestyle.</title>
        <authorList>
            <person name="Partensky F."/>
            <person name="Six C."/>
            <person name="Ratin M."/>
            <person name="Garczarek L."/>
            <person name="Vaulot D."/>
            <person name="Probert I."/>
            <person name="Calteau A."/>
            <person name="Gourvil P."/>
            <person name="Marie D."/>
            <person name="Grebert T."/>
            <person name="Bouchier C."/>
            <person name="Le Panse S."/>
            <person name="Gachenot M."/>
            <person name="Rodriguez F."/>
            <person name="Garrido J.L."/>
        </authorList>
    </citation>
    <scope>NUCLEOTIDE SEQUENCE [LARGE SCALE GENOMIC DNA]</scope>
    <source>
        <strain evidence="2 3">RCC1774</strain>
    </source>
</reference>
<evidence type="ECO:0000256" key="1">
    <source>
        <dbReference type="SAM" id="Phobius"/>
    </source>
</evidence>
<comment type="caution">
    <text evidence="2">The sequence shown here is derived from an EMBL/GenBank/DDBJ whole genome shotgun (WGS) entry which is preliminary data.</text>
</comment>
<dbReference type="OrthoDB" id="5443342at2"/>
<protein>
    <recommendedName>
        <fullName evidence="4">Glycosyltransferase RgtA/B/C/D-like domain-containing protein</fullName>
    </recommendedName>
</protein>